<evidence type="ECO:0000313" key="3">
    <source>
        <dbReference type="Proteomes" id="UP001174932"/>
    </source>
</evidence>
<proteinExistence type="inferred from homology"/>
<keyword evidence="3" id="KW-1185">Reference proteome</keyword>
<dbReference type="EMBL" id="JAUOZU010000017">
    <property type="protein sequence ID" value="MDO6966352.1"/>
    <property type="molecule type" value="Genomic_DNA"/>
</dbReference>
<dbReference type="Gene3D" id="2.40.160.20">
    <property type="match status" value="1"/>
</dbReference>
<accession>A0ABT8YSN8</accession>
<dbReference type="InterPro" id="IPR020915">
    <property type="entry name" value="UPF0311"/>
</dbReference>
<name>A0ABT8YSN8_9HYPH</name>
<evidence type="ECO:0000256" key="1">
    <source>
        <dbReference type="HAMAP-Rule" id="MF_00775"/>
    </source>
</evidence>
<dbReference type="PANTHER" id="PTHR37315:SF1">
    <property type="entry name" value="UPF0311 PROTEIN BLR7842"/>
    <property type="match status" value="1"/>
</dbReference>
<protein>
    <recommendedName>
        <fullName evidence="1">UPF0311 protein Q4481_20565</fullName>
    </recommendedName>
</protein>
<reference evidence="2" key="1">
    <citation type="journal article" date="2015" name="Int. J. Syst. Evol. Microbiol.">
        <title>Rhizobium alvei sp. nov., isolated from a freshwater river.</title>
        <authorList>
            <person name="Sheu S.Y."/>
            <person name="Huang H.W."/>
            <person name="Young C.C."/>
            <person name="Chen W.M."/>
        </authorList>
    </citation>
    <scope>NUCLEOTIDE SEQUENCE</scope>
    <source>
        <strain evidence="2">TNR-22</strain>
    </source>
</reference>
<comment type="similarity">
    <text evidence="1">Belongs to the UPF0311 family.</text>
</comment>
<dbReference type="Pfam" id="PF11578">
    <property type="entry name" value="DUF3237"/>
    <property type="match status" value="1"/>
</dbReference>
<evidence type="ECO:0000313" key="2">
    <source>
        <dbReference type="EMBL" id="MDO6966352.1"/>
    </source>
</evidence>
<dbReference type="PANTHER" id="PTHR37315">
    <property type="entry name" value="UPF0311 PROTEIN BLR7842"/>
    <property type="match status" value="1"/>
</dbReference>
<dbReference type="RefSeq" id="WP_304378275.1">
    <property type="nucleotide sequence ID" value="NZ_JAUOZU010000017.1"/>
</dbReference>
<dbReference type="Proteomes" id="UP001174932">
    <property type="component" value="Unassembled WGS sequence"/>
</dbReference>
<organism evidence="2 3">
    <name type="scientific">Rhizobium alvei</name>
    <dbReference type="NCBI Taxonomy" id="1132659"/>
    <lineage>
        <taxon>Bacteria</taxon>
        <taxon>Pseudomonadati</taxon>
        <taxon>Pseudomonadota</taxon>
        <taxon>Alphaproteobacteria</taxon>
        <taxon>Hyphomicrobiales</taxon>
        <taxon>Rhizobiaceae</taxon>
        <taxon>Rhizobium/Agrobacterium group</taxon>
        <taxon>Rhizobium</taxon>
    </lineage>
</organism>
<sequence length="153" mass="17183">MPKQIALSPFCTFFVTVDKPIRLGTGGFGETRIIPLTGGTVEGEELRGRILPGGSDEQMIREDGLTRLHARYVIETHDGALVRVDSQGLRSGPPEVMAALMRGEKIDQDQIYFVTTIRLDTADTRYDFLNQRLFLSQGIREPDCVRLTLFRVQ</sequence>
<reference evidence="2" key="2">
    <citation type="submission" date="2023-07" db="EMBL/GenBank/DDBJ databases">
        <authorList>
            <person name="Shen H."/>
        </authorList>
    </citation>
    <scope>NUCLEOTIDE SEQUENCE</scope>
    <source>
        <strain evidence="2">TNR-22</strain>
    </source>
</reference>
<gene>
    <name evidence="2" type="ORF">Q4481_20565</name>
</gene>
<comment type="caution">
    <text evidence="2">The sequence shown here is derived from an EMBL/GenBank/DDBJ whole genome shotgun (WGS) entry which is preliminary data.</text>
</comment>
<dbReference type="HAMAP" id="MF_00775">
    <property type="entry name" value="UPF0311"/>
    <property type="match status" value="1"/>
</dbReference>